<evidence type="ECO:0000259" key="3">
    <source>
        <dbReference type="PROSITE" id="PS50157"/>
    </source>
</evidence>
<dbReference type="PROSITE" id="PS00028">
    <property type="entry name" value="ZINC_FINGER_C2H2_1"/>
    <property type="match status" value="1"/>
</dbReference>
<sequence>MMQQDFLTVRDGSDCLVSNAADPDEQFCAPFASLLDKEERLPSLAMAATTSAYTSSTPFQEVCGDQFVENPSSSSSSLSQQEFLTASPAVALTSMAPSQLSELSLLEQQQSRPVRIVADANYVQHINTPVMHPNLVSTLKSIISPMPPPSHHSLVDAEAMKQELVGCGGAIGLSAPPQPSHNNFFELTVHKRAQQGGQQPGQYGSGPPSCSQPWLCSGNDTKQVLNSGSFNQVSVAAGRRQLDKLAADVPVDLIQNRRPYQCSHTTCNKTFKNPQTMRMHRKSHNTTTSAAANAVHLAGGAAAVEAISSTTTIMPSTTSCLKAGHNKKIPARCPACKKTFVGLYELRRHFGRKHSEGEKGFACRKCGKRFHIDVDLRDHEKLCGEAIICKCGMKFAFKCNLMAHKRAHPECQDHVATMMEQERFVSTSDSNNEAFTATDYHSKRNQESFHKGLDSPMCFTSSSNLPMVPQSSSFLPLLFITSPFTLPI</sequence>
<evidence type="ECO:0000313" key="4">
    <source>
        <dbReference type="EMBL" id="CAK9189445.1"/>
    </source>
</evidence>
<accession>A0ABP0T7G2</accession>
<evidence type="ECO:0000256" key="2">
    <source>
        <dbReference type="PROSITE-ProRule" id="PRU00042"/>
    </source>
</evidence>
<comment type="similarity">
    <text evidence="1">Belongs to the WIP C2H2-type zinc-finger protein family.</text>
</comment>
<dbReference type="InterPro" id="IPR013087">
    <property type="entry name" value="Znf_C2H2_type"/>
</dbReference>
<dbReference type="PANTHER" id="PTHR45878:SF44">
    <property type="entry name" value="C2H2-TYPE DOMAIN-CONTAINING PROTEIN"/>
    <property type="match status" value="1"/>
</dbReference>
<proteinExistence type="inferred from homology"/>
<dbReference type="Gene3D" id="3.30.160.60">
    <property type="entry name" value="Classic Zinc Finger"/>
    <property type="match status" value="2"/>
</dbReference>
<keyword evidence="2" id="KW-0863">Zinc-finger</keyword>
<feature type="domain" description="C2H2-type" evidence="3">
    <location>
        <begin position="361"/>
        <end position="382"/>
    </location>
</feature>
<evidence type="ECO:0000313" key="5">
    <source>
        <dbReference type="Proteomes" id="UP001497512"/>
    </source>
</evidence>
<feature type="domain" description="C2H2-type" evidence="3">
    <location>
        <begin position="260"/>
        <end position="289"/>
    </location>
</feature>
<dbReference type="PANTHER" id="PTHR45878">
    <property type="entry name" value="ZINC FINGER PROTEIN WIP2"/>
    <property type="match status" value="1"/>
</dbReference>
<name>A0ABP0T7G2_9BRYO</name>
<keyword evidence="2" id="KW-0479">Metal-binding</keyword>
<dbReference type="InterPro" id="IPR036236">
    <property type="entry name" value="Znf_C2H2_sf"/>
</dbReference>
<dbReference type="SUPFAM" id="SSF57667">
    <property type="entry name" value="beta-beta-alpha zinc fingers"/>
    <property type="match status" value="2"/>
</dbReference>
<keyword evidence="2" id="KW-0862">Zinc</keyword>
<protein>
    <recommendedName>
        <fullName evidence="3">C2H2-type domain-containing protein</fullName>
    </recommendedName>
</protein>
<dbReference type="EMBL" id="OZ019893">
    <property type="protein sequence ID" value="CAK9189445.1"/>
    <property type="molecule type" value="Genomic_DNA"/>
</dbReference>
<evidence type="ECO:0000256" key="1">
    <source>
        <dbReference type="ARBA" id="ARBA00023452"/>
    </source>
</evidence>
<dbReference type="SMART" id="SM00355">
    <property type="entry name" value="ZnF_C2H2"/>
    <property type="match status" value="4"/>
</dbReference>
<gene>
    <name evidence="4" type="ORF">CSSPTR1EN2_LOCUS96</name>
</gene>
<organism evidence="4 5">
    <name type="scientific">Sphagnum troendelagicum</name>
    <dbReference type="NCBI Taxonomy" id="128251"/>
    <lineage>
        <taxon>Eukaryota</taxon>
        <taxon>Viridiplantae</taxon>
        <taxon>Streptophyta</taxon>
        <taxon>Embryophyta</taxon>
        <taxon>Bryophyta</taxon>
        <taxon>Sphagnophytina</taxon>
        <taxon>Sphagnopsida</taxon>
        <taxon>Sphagnales</taxon>
        <taxon>Sphagnaceae</taxon>
        <taxon>Sphagnum</taxon>
    </lineage>
</organism>
<dbReference type="PROSITE" id="PS50157">
    <property type="entry name" value="ZINC_FINGER_C2H2_2"/>
    <property type="match status" value="2"/>
</dbReference>
<reference evidence="4 5" key="1">
    <citation type="submission" date="2024-02" db="EMBL/GenBank/DDBJ databases">
        <authorList>
            <consortium name="ELIXIR-Norway"/>
            <consortium name="Elixir Norway"/>
        </authorList>
    </citation>
    <scope>NUCLEOTIDE SEQUENCE [LARGE SCALE GENOMIC DNA]</scope>
</reference>
<dbReference type="InterPro" id="IPR043584">
    <property type="entry name" value="WIP1/2/3/4/5/6"/>
</dbReference>
<keyword evidence="5" id="KW-1185">Reference proteome</keyword>
<dbReference type="Proteomes" id="UP001497512">
    <property type="component" value="Chromosome 1"/>
</dbReference>